<keyword evidence="4" id="KW-1185">Reference proteome</keyword>
<protein>
    <recommendedName>
        <fullName evidence="2">F-box domain-containing protein</fullName>
    </recommendedName>
</protein>
<dbReference type="Proteomes" id="UP000249619">
    <property type="component" value="Unassembled WGS sequence"/>
</dbReference>
<evidence type="ECO:0000313" key="3">
    <source>
        <dbReference type="EMBL" id="RAR15516.1"/>
    </source>
</evidence>
<gene>
    <name evidence="3" type="ORF">DDE83_001157</name>
</gene>
<comment type="caution">
    <text evidence="3">The sequence shown here is derived from an EMBL/GenBank/DDBJ whole genome shotgun (WGS) entry which is preliminary data.</text>
</comment>
<name>A0A364NE17_STELY</name>
<accession>A0A364NE17</accession>
<organism evidence="3 4">
    <name type="scientific">Stemphylium lycopersici</name>
    <name type="common">Tomato gray leaf spot disease fungus</name>
    <name type="synonym">Thyrospora lycopersici</name>
    <dbReference type="NCBI Taxonomy" id="183478"/>
    <lineage>
        <taxon>Eukaryota</taxon>
        <taxon>Fungi</taxon>
        <taxon>Dikarya</taxon>
        <taxon>Ascomycota</taxon>
        <taxon>Pezizomycotina</taxon>
        <taxon>Dothideomycetes</taxon>
        <taxon>Pleosporomycetidae</taxon>
        <taxon>Pleosporales</taxon>
        <taxon>Pleosporineae</taxon>
        <taxon>Pleosporaceae</taxon>
        <taxon>Stemphylium</taxon>
    </lineage>
</organism>
<feature type="compositionally biased region" description="Polar residues" evidence="1">
    <location>
        <begin position="195"/>
        <end position="213"/>
    </location>
</feature>
<feature type="domain" description="F-box" evidence="2">
    <location>
        <begin position="214"/>
        <end position="258"/>
    </location>
</feature>
<sequence>MAKANGTESKVSINSRRALQRQGSRLLINKQLTLPGGTYRRDRATEVPASKHAALASSTCRIRPSEVQTRIGQTPAAAVPHGPCTNVFAAVVKEMGLKLDLCPFCNAQHLLVVWRDCYNHKLNLTMKMSDTAEPAHVPLPKTHTVINTARSETGCLSSKKPGQDVESLEQKLKVIEGRLKQVQQELENIRDATKRSTTPNTTQAQPLNKSTVGNGHLCNIPNELLLLVAEFLDYADMRNLKDTCKFLSNTFRPGWEKLDQGLDKFGNGLTKSTFPPTDSCTPRTDLTPTTGYAKDDLLELPSWAKRIFWKKARLKENIRNVLVENAKGQVHRDDRPTWLEWLEQDKWRKEFASEAFTRLSPQVQLFFVELIKGTWRDHSATAKEQFIDYNIEQERVRQPGYWILQELQLSNFTEWHPSLISIPFNWLMDLESHVGAKAIPPRRDLRGRNHPSPYNVCTGLASIFSTHSRAAQMYFASFAVQRIRRVNGASVAVLALIAFAQEIDFGRTSTPV</sequence>
<evidence type="ECO:0000313" key="4">
    <source>
        <dbReference type="Proteomes" id="UP000249619"/>
    </source>
</evidence>
<dbReference type="AlphaFoldDB" id="A0A364NE17"/>
<dbReference type="EMBL" id="QGDH01000011">
    <property type="protein sequence ID" value="RAR15516.1"/>
    <property type="molecule type" value="Genomic_DNA"/>
</dbReference>
<feature type="region of interest" description="Disordered" evidence="1">
    <location>
        <begin position="191"/>
        <end position="213"/>
    </location>
</feature>
<reference evidence="4" key="1">
    <citation type="submission" date="2018-05" db="EMBL/GenBank/DDBJ databases">
        <title>Draft genome sequence of Stemphylium lycopersici strain CIDEFI 213.</title>
        <authorList>
            <person name="Medina R."/>
            <person name="Franco M.E.E."/>
            <person name="Lucentini C.G."/>
            <person name="Saparrat M.C.N."/>
            <person name="Balatti P.A."/>
        </authorList>
    </citation>
    <scope>NUCLEOTIDE SEQUENCE [LARGE SCALE GENOMIC DNA]</scope>
    <source>
        <strain evidence="4">CIDEFI 213</strain>
    </source>
</reference>
<evidence type="ECO:0000259" key="2">
    <source>
        <dbReference type="PROSITE" id="PS50181"/>
    </source>
</evidence>
<evidence type="ECO:0000256" key="1">
    <source>
        <dbReference type="SAM" id="MobiDB-lite"/>
    </source>
</evidence>
<proteinExistence type="predicted"/>
<dbReference type="PROSITE" id="PS50181">
    <property type="entry name" value="FBOX"/>
    <property type="match status" value="1"/>
</dbReference>
<dbReference type="InterPro" id="IPR001810">
    <property type="entry name" value="F-box_dom"/>
</dbReference>